<sequence length="40" mass="4716">MKGQVDITTGNKLKSEKKKKVVEQVVEDKPKTLWQKIMDW</sequence>
<accession>A0A382M6D6</accession>
<gene>
    <name evidence="1" type="ORF">METZ01_LOCUS297094</name>
</gene>
<protein>
    <submittedName>
        <fullName evidence="1">Uncharacterized protein</fullName>
    </submittedName>
</protein>
<proteinExistence type="predicted"/>
<dbReference type="EMBL" id="UINC01091462">
    <property type="protein sequence ID" value="SVC44240.1"/>
    <property type="molecule type" value="Genomic_DNA"/>
</dbReference>
<reference evidence="1" key="1">
    <citation type="submission" date="2018-05" db="EMBL/GenBank/DDBJ databases">
        <authorList>
            <person name="Lanie J.A."/>
            <person name="Ng W.-L."/>
            <person name="Kazmierczak K.M."/>
            <person name="Andrzejewski T.M."/>
            <person name="Davidsen T.M."/>
            <person name="Wayne K.J."/>
            <person name="Tettelin H."/>
            <person name="Glass J.I."/>
            <person name="Rusch D."/>
            <person name="Podicherti R."/>
            <person name="Tsui H.-C.T."/>
            <person name="Winkler M.E."/>
        </authorList>
    </citation>
    <scope>NUCLEOTIDE SEQUENCE</scope>
</reference>
<organism evidence="1">
    <name type="scientific">marine metagenome</name>
    <dbReference type="NCBI Taxonomy" id="408172"/>
    <lineage>
        <taxon>unclassified sequences</taxon>
        <taxon>metagenomes</taxon>
        <taxon>ecological metagenomes</taxon>
    </lineage>
</organism>
<evidence type="ECO:0000313" key="1">
    <source>
        <dbReference type="EMBL" id="SVC44240.1"/>
    </source>
</evidence>
<dbReference type="AlphaFoldDB" id="A0A382M6D6"/>
<feature type="non-terminal residue" evidence="1">
    <location>
        <position position="40"/>
    </location>
</feature>
<name>A0A382M6D6_9ZZZZ</name>